<sequence>MNKKVIFIVLFSLFAASALQVFGQESRKKQSSDEIQIRAALESTAIGWNEGSLEKYLAVYTPDATEMRGTGPAGGVEAIEETMKKGFWKTGRPLQNLRYESVVVRMLGKEGALVTGNYILTGGTIPERKGWFTSVWRNTKKGWRMIHDHS</sequence>
<feature type="signal peptide" evidence="1">
    <location>
        <begin position="1"/>
        <end position="23"/>
    </location>
</feature>
<evidence type="ECO:0000313" key="3">
    <source>
        <dbReference type="EMBL" id="CAA9359961.1"/>
    </source>
</evidence>
<dbReference type="SUPFAM" id="SSF54427">
    <property type="entry name" value="NTF2-like"/>
    <property type="match status" value="1"/>
</dbReference>
<reference evidence="3" key="1">
    <citation type="submission" date="2020-02" db="EMBL/GenBank/DDBJ databases">
        <authorList>
            <person name="Meier V. D."/>
        </authorList>
    </citation>
    <scope>NUCLEOTIDE SEQUENCE</scope>
    <source>
        <strain evidence="3">AVDCRST_MAG84</strain>
    </source>
</reference>
<protein>
    <recommendedName>
        <fullName evidence="2">DUF4440 domain-containing protein</fullName>
    </recommendedName>
</protein>
<dbReference type="InterPro" id="IPR027843">
    <property type="entry name" value="DUF4440"/>
</dbReference>
<name>A0A6J4MI05_9CYAN</name>
<gene>
    <name evidence="3" type="ORF">AVDCRST_MAG84-3423</name>
</gene>
<dbReference type="Gene3D" id="3.10.450.50">
    <property type="match status" value="1"/>
</dbReference>
<evidence type="ECO:0000256" key="1">
    <source>
        <dbReference type="SAM" id="SignalP"/>
    </source>
</evidence>
<keyword evidence="1" id="KW-0732">Signal</keyword>
<dbReference type="InterPro" id="IPR032710">
    <property type="entry name" value="NTF2-like_dom_sf"/>
</dbReference>
<dbReference type="EMBL" id="CADCTZ010000669">
    <property type="protein sequence ID" value="CAA9359961.1"/>
    <property type="molecule type" value="Genomic_DNA"/>
</dbReference>
<proteinExistence type="predicted"/>
<evidence type="ECO:0000259" key="2">
    <source>
        <dbReference type="Pfam" id="PF14534"/>
    </source>
</evidence>
<organism evidence="3">
    <name type="scientific">uncultured Microcoleus sp</name>
    <dbReference type="NCBI Taxonomy" id="259945"/>
    <lineage>
        <taxon>Bacteria</taxon>
        <taxon>Bacillati</taxon>
        <taxon>Cyanobacteriota</taxon>
        <taxon>Cyanophyceae</taxon>
        <taxon>Oscillatoriophycideae</taxon>
        <taxon>Oscillatoriales</taxon>
        <taxon>Microcoleaceae</taxon>
        <taxon>Microcoleus</taxon>
        <taxon>environmental samples</taxon>
    </lineage>
</organism>
<dbReference type="AlphaFoldDB" id="A0A6J4MI05"/>
<accession>A0A6J4MI05</accession>
<feature type="chain" id="PRO_5026828675" description="DUF4440 domain-containing protein" evidence="1">
    <location>
        <begin position="24"/>
        <end position="150"/>
    </location>
</feature>
<feature type="domain" description="DUF4440" evidence="2">
    <location>
        <begin position="37"/>
        <end position="145"/>
    </location>
</feature>
<dbReference type="Pfam" id="PF14534">
    <property type="entry name" value="DUF4440"/>
    <property type="match status" value="1"/>
</dbReference>